<proteinExistence type="predicted"/>
<keyword evidence="1" id="KW-0812">Transmembrane</keyword>
<dbReference type="EMBL" id="JAHRIN010042014">
    <property type="protein sequence ID" value="MEQ2205207.1"/>
    <property type="molecule type" value="Genomic_DNA"/>
</dbReference>
<feature type="transmembrane region" description="Helical" evidence="1">
    <location>
        <begin position="6"/>
        <end position="22"/>
    </location>
</feature>
<keyword evidence="3" id="KW-1185">Reference proteome</keyword>
<dbReference type="Proteomes" id="UP001434883">
    <property type="component" value="Unassembled WGS sequence"/>
</dbReference>
<evidence type="ECO:0000313" key="2">
    <source>
        <dbReference type="EMBL" id="MEQ2205207.1"/>
    </source>
</evidence>
<evidence type="ECO:0008006" key="4">
    <source>
        <dbReference type="Google" id="ProtNLM"/>
    </source>
</evidence>
<protein>
    <recommendedName>
        <fullName evidence="4">Secreted protein</fullName>
    </recommendedName>
</protein>
<comment type="caution">
    <text evidence="2">The sequence shown here is derived from an EMBL/GenBank/DDBJ whole genome shotgun (WGS) entry which is preliminary data.</text>
</comment>
<evidence type="ECO:0000313" key="3">
    <source>
        <dbReference type="Proteomes" id="UP001434883"/>
    </source>
</evidence>
<keyword evidence="1" id="KW-0472">Membrane</keyword>
<sequence length="108" mass="12265">MLCKAPHHFLCALASVLLHYVLQYTRGKRKKRGWGWNRERLQLFHSTQLHPLKENDVPLEVGVCLAGREMADLGRVIDWKSGVCHSTLVLRGVIHSRLLREASAAGEK</sequence>
<evidence type="ECO:0000256" key="1">
    <source>
        <dbReference type="SAM" id="Phobius"/>
    </source>
</evidence>
<name>A0ABV0RCI7_9TELE</name>
<gene>
    <name evidence="2" type="ORF">XENOCAPTIV_012302</name>
</gene>
<organism evidence="2 3">
    <name type="scientific">Xenoophorus captivus</name>
    <dbReference type="NCBI Taxonomy" id="1517983"/>
    <lineage>
        <taxon>Eukaryota</taxon>
        <taxon>Metazoa</taxon>
        <taxon>Chordata</taxon>
        <taxon>Craniata</taxon>
        <taxon>Vertebrata</taxon>
        <taxon>Euteleostomi</taxon>
        <taxon>Actinopterygii</taxon>
        <taxon>Neopterygii</taxon>
        <taxon>Teleostei</taxon>
        <taxon>Neoteleostei</taxon>
        <taxon>Acanthomorphata</taxon>
        <taxon>Ovalentaria</taxon>
        <taxon>Atherinomorphae</taxon>
        <taxon>Cyprinodontiformes</taxon>
        <taxon>Goodeidae</taxon>
        <taxon>Xenoophorus</taxon>
    </lineage>
</organism>
<keyword evidence="1" id="KW-1133">Transmembrane helix</keyword>
<accession>A0ABV0RCI7</accession>
<reference evidence="2 3" key="1">
    <citation type="submission" date="2021-06" db="EMBL/GenBank/DDBJ databases">
        <authorList>
            <person name="Palmer J.M."/>
        </authorList>
    </citation>
    <scope>NUCLEOTIDE SEQUENCE [LARGE SCALE GENOMIC DNA]</scope>
    <source>
        <strain evidence="2 3">XC_2019</strain>
        <tissue evidence="2">Muscle</tissue>
    </source>
</reference>